<evidence type="ECO:0008006" key="5">
    <source>
        <dbReference type="Google" id="ProtNLM"/>
    </source>
</evidence>
<keyword evidence="2" id="KW-0732">Signal</keyword>
<reference evidence="3 4" key="1">
    <citation type="submission" date="2016-05" db="EMBL/GenBank/DDBJ databases">
        <title>Genome sequencing reveals origins of a unique bacterial endosymbiosis in the earliest lineages of terrestrial Fungi.</title>
        <authorList>
            <consortium name="DOE Joint Genome Institute"/>
            <person name="Uehling J."/>
            <person name="Gryganskyi A."/>
            <person name="Hameed K."/>
            <person name="Tschaplinski T."/>
            <person name="Misztal P."/>
            <person name="Wu S."/>
            <person name="Desiro A."/>
            <person name="Vande Pol N."/>
            <person name="Du Z.-Y."/>
            <person name="Zienkiewicz A."/>
            <person name="Zienkiewicz K."/>
            <person name="Morin E."/>
            <person name="Tisserant E."/>
            <person name="Splivallo R."/>
            <person name="Hainaut M."/>
            <person name="Henrissat B."/>
            <person name="Ohm R."/>
            <person name="Kuo A."/>
            <person name="Yan J."/>
            <person name="Lipzen A."/>
            <person name="Nolan M."/>
            <person name="Labutti K."/>
            <person name="Barry K."/>
            <person name="Goldstein A."/>
            <person name="Labbe J."/>
            <person name="Schadt C."/>
            <person name="Tuskan G."/>
            <person name="Grigoriev I."/>
            <person name="Martin F."/>
            <person name="Vilgalys R."/>
            <person name="Bonito G."/>
        </authorList>
    </citation>
    <scope>NUCLEOTIDE SEQUENCE [LARGE SCALE GENOMIC DNA]</scope>
    <source>
        <strain evidence="3 4">AG-77</strain>
    </source>
</reference>
<evidence type="ECO:0000313" key="4">
    <source>
        <dbReference type="Proteomes" id="UP000078512"/>
    </source>
</evidence>
<keyword evidence="4" id="KW-1185">Reference proteome</keyword>
<dbReference type="EMBL" id="KV442011">
    <property type="protein sequence ID" value="OAQ36659.1"/>
    <property type="molecule type" value="Genomic_DNA"/>
</dbReference>
<feature type="compositionally biased region" description="Acidic residues" evidence="1">
    <location>
        <begin position="344"/>
        <end position="353"/>
    </location>
</feature>
<feature type="signal peptide" evidence="2">
    <location>
        <begin position="1"/>
        <end position="28"/>
    </location>
</feature>
<evidence type="ECO:0000256" key="2">
    <source>
        <dbReference type="SAM" id="SignalP"/>
    </source>
</evidence>
<proteinExistence type="predicted"/>
<accession>A0A197KK88</accession>
<feature type="compositionally biased region" description="Acidic residues" evidence="1">
    <location>
        <begin position="405"/>
        <end position="425"/>
    </location>
</feature>
<gene>
    <name evidence="3" type="ORF">K457DRAFT_12316</name>
</gene>
<protein>
    <recommendedName>
        <fullName evidence="5">Cyanovirin-N domain-containing protein</fullName>
    </recommendedName>
</protein>
<feature type="region of interest" description="Disordered" evidence="1">
    <location>
        <begin position="215"/>
        <end position="294"/>
    </location>
</feature>
<feature type="compositionally biased region" description="Acidic residues" evidence="1">
    <location>
        <begin position="374"/>
        <end position="391"/>
    </location>
</feature>
<feature type="region of interest" description="Disordered" evidence="1">
    <location>
        <begin position="344"/>
        <end position="425"/>
    </location>
</feature>
<sequence>MDATTSRRVIVILGLSALFFLNPILVAAQNENNNNRPHQELERLVTLSSDHAAYDSDDFSSPELAASAVSPFCKSFAFLCHIRCLQRGDAKDPTNSSTPPAGLSVFKGEINRCTHVPNTNVNRVLCLCNNGVDLTAEVDYALEGVVDIQAAGGDGVGTGEAGKIREVVYGATKTLTKVVTAIQTVTTTVTSVAPAPPCTTVTETVTVVTDSLGTAPTAKLVPTPPPVEAETPDNSDAPRPGDDSEAGKPEEQDDDDENGDSVRNEGVTSIGAHHGFAKVKKDPARQGGSSMAASSKALPQFGVVAQELDQTGDLANDPDAYQDPYLEQELAGMFGSNEMQAYADEAEVEAEEEQYSKLKQDKDDVYDYDSEKDAYEDDYGVDESEGGDEEGQPTFRAASANDRQYEDEDAEETGAVGAEEDDDDK</sequence>
<dbReference type="Proteomes" id="UP000078512">
    <property type="component" value="Unassembled WGS sequence"/>
</dbReference>
<evidence type="ECO:0000256" key="1">
    <source>
        <dbReference type="SAM" id="MobiDB-lite"/>
    </source>
</evidence>
<feature type="chain" id="PRO_5008276929" description="Cyanovirin-N domain-containing protein" evidence="2">
    <location>
        <begin position="29"/>
        <end position="425"/>
    </location>
</feature>
<feature type="compositionally biased region" description="Basic and acidic residues" evidence="1">
    <location>
        <begin position="239"/>
        <end position="250"/>
    </location>
</feature>
<feature type="compositionally biased region" description="Basic and acidic residues" evidence="1">
    <location>
        <begin position="354"/>
        <end position="373"/>
    </location>
</feature>
<dbReference type="AlphaFoldDB" id="A0A197KK88"/>
<organism evidence="3 4">
    <name type="scientific">Linnemannia elongata AG-77</name>
    <dbReference type="NCBI Taxonomy" id="1314771"/>
    <lineage>
        <taxon>Eukaryota</taxon>
        <taxon>Fungi</taxon>
        <taxon>Fungi incertae sedis</taxon>
        <taxon>Mucoromycota</taxon>
        <taxon>Mortierellomycotina</taxon>
        <taxon>Mortierellomycetes</taxon>
        <taxon>Mortierellales</taxon>
        <taxon>Mortierellaceae</taxon>
        <taxon>Linnemannia</taxon>
    </lineage>
</organism>
<evidence type="ECO:0000313" key="3">
    <source>
        <dbReference type="EMBL" id="OAQ36659.1"/>
    </source>
</evidence>
<dbReference type="OrthoDB" id="2446753at2759"/>
<name>A0A197KK88_9FUNG</name>